<evidence type="ECO:0000313" key="4">
    <source>
        <dbReference type="Proteomes" id="UP000238308"/>
    </source>
</evidence>
<dbReference type="InterPro" id="IPR051055">
    <property type="entry name" value="PIF1_helicase"/>
</dbReference>
<dbReference type="InterPro" id="IPR014059">
    <property type="entry name" value="TraI/TrwC_relax"/>
</dbReference>
<dbReference type="PANTHER" id="PTHR47642:SF5">
    <property type="entry name" value="ATP-DEPENDENT DNA HELICASE"/>
    <property type="match status" value="1"/>
</dbReference>
<comment type="caution">
    <text evidence="3">The sequence shown here is derived from an EMBL/GenBank/DDBJ whole genome shotgun (WGS) entry which is preliminary data.</text>
</comment>
<dbReference type="Gene3D" id="3.40.50.300">
    <property type="entry name" value="P-loop containing nucleotide triphosphate hydrolases"/>
    <property type="match status" value="2"/>
</dbReference>
<dbReference type="RefSeq" id="WP_106226050.1">
    <property type="nucleotide sequence ID" value="NZ_PVTV01000002.1"/>
</dbReference>
<accession>A0A2T0XQ81</accession>
<dbReference type="InterPro" id="IPR027417">
    <property type="entry name" value="P-loop_NTPase"/>
</dbReference>
<dbReference type="InterPro" id="IPR027351">
    <property type="entry name" value="(+)RNA_virus_helicase_core_dom"/>
</dbReference>
<gene>
    <name evidence="3" type="ORF">BCM14_0103</name>
</gene>
<feature type="domain" description="TrwC relaxase" evidence="2">
    <location>
        <begin position="13"/>
        <end position="279"/>
    </location>
</feature>
<dbReference type="Pfam" id="PF13604">
    <property type="entry name" value="AAA_30"/>
    <property type="match status" value="1"/>
</dbReference>
<dbReference type="NCBIfam" id="TIGR02686">
    <property type="entry name" value="relax_trwC"/>
    <property type="match status" value="1"/>
</dbReference>
<dbReference type="PANTHER" id="PTHR47642">
    <property type="entry name" value="ATP-DEPENDENT DNA HELICASE"/>
    <property type="match status" value="1"/>
</dbReference>
<feature type="domain" description="(+)RNA virus helicase C-terminal" evidence="1">
    <location>
        <begin position="726"/>
        <end position="774"/>
    </location>
</feature>
<proteinExistence type="predicted"/>
<name>A0A2T0XQ81_9BURK</name>
<evidence type="ECO:0000259" key="2">
    <source>
        <dbReference type="Pfam" id="PF08751"/>
    </source>
</evidence>
<dbReference type="SUPFAM" id="SSF55464">
    <property type="entry name" value="Origin of replication-binding domain, RBD-like"/>
    <property type="match status" value="1"/>
</dbReference>
<reference evidence="3 4" key="1">
    <citation type="submission" date="2018-03" db="EMBL/GenBank/DDBJ databases">
        <title>Genomic Encyclopedia of Type Strains, Phase III (KMG-III): the genomes of soil and plant-associated and newly described type strains.</title>
        <authorList>
            <person name="Whitman W."/>
        </authorList>
    </citation>
    <scope>NUCLEOTIDE SEQUENCE [LARGE SCALE GENOMIC DNA]</scope>
    <source>
        <strain evidence="3 4">MWH-P2sevCIIIb</strain>
    </source>
</reference>
<dbReference type="GO" id="GO:0005524">
    <property type="term" value="F:ATP binding"/>
    <property type="evidence" value="ECO:0007669"/>
    <property type="project" value="InterPro"/>
</dbReference>
<dbReference type="AlphaFoldDB" id="A0A2T0XQ81"/>
<dbReference type="CDD" id="cd18809">
    <property type="entry name" value="SF1_C_RecD"/>
    <property type="match status" value="1"/>
</dbReference>
<dbReference type="OrthoDB" id="9803432at2"/>
<dbReference type="Gene3D" id="2.30.30.940">
    <property type="match status" value="1"/>
</dbReference>
<keyword evidence="4" id="KW-1185">Reference proteome</keyword>
<protein>
    <submittedName>
        <fullName evidence="3">Ti-type conjugative transfer relaxase TraA</fullName>
    </submittedName>
</protein>
<dbReference type="Proteomes" id="UP000238308">
    <property type="component" value="Unassembled WGS sequence"/>
</dbReference>
<sequence>MLSLKAIGAANSDVAAYYEQLAQDDYYQVGLEPAGQWFGELAKDLLLFGDVQKGQLRAMFQGFHPLTNEPLASNAGAQHKAGWDLTFSAPKSVSVLWAVADVEKRELFAVAHDEAVRSAMVYLQSRAFSSRDRLGASSVDRLLAAVFQHGSSRELDPQLHSHVLAANLAARGDGTFSAIDFDSRYKMAAGAIYRAELASRLKQAGYQIEREQKSFRVTGVDQSVCDNFSKRRNQILQSMQATGYIGAKAASIAALATREAKVAVARAGLHEAWREEASELGFVGVSVTEQNTLGKSEPNDKVDIDSVLRTLTESSSTFTIMQLEAALAIEAQGRLGAAQVEKLIEDTLISRVADPSKVGLIELRDGKEQRRTTTRYTTREMRDLETSLVAQAASRQTETEHSVDCAQAIAAFPTLSDEQRFALKHITECVGAVKVVQGMAGTGKSYLLRAAKDCWERAGYSVLGAALAGKAADSLEQGSGIPSQTLHSLLLQLDKGQRKLNSSDVVVLDESGMIGSRQMERLLSHVHEARAKAVLVGDYMQLQPIDAGTIFRALAERLGSVKLEQIRRQEKSADRQMIHDVISGRTSEVLTGLHERGLLQIHSKNDLFNKMIAMWDELRDIANPSETMMLAGTRAEVYQLNQLARNRLKEQNALRSEITVNTEAGERQFAIGDRVVFTRNNKAIAVKNGQTGSLTGWQISARGDIQFTVQTDSGRQVSFSSGKYNHLDHGYALSVHKAQGQTLDNALIMLSESMSDREWAYVAASRHRQELRVFADRDQSDLLSLMLSRSRPKDVTLDYVHLDQGSDLEMDR</sequence>
<dbReference type="EMBL" id="PVTV01000002">
    <property type="protein sequence ID" value="PRZ01083.1"/>
    <property type="molecule type" value="Genomic_DNA"/>
</dbReference>
<organism evidence="3 4">
    <name type="scientific">Jezberella montanilacus</name>
    <dbReference type="NCBI Taxonomy" id="323426"/>
    <lineage>
        <taxon>Bacteria</taxon>
        <taxon>Pseudomonadati</taxon>
        <taxon>Pseudomonadota</taxon>
        <taxon>Betaproteobacteria</taxon>
        <taxon>Burkholderiales</taxon>
        <taxon>Alcaligenaceae</taxon>
        <taxon>Jezberella</taxon>
    </lineage>
</organism>
<dbReference type="Pfam" id="PF01443">
    <property type="entry name" value="Viral_helicase1"/>
    <property type="match status" value="1"/>
</dbReference>
<dbReference type="SUPFAM" id="SSF52540">
    <property type="entry name" value="P-loop containing nucleoside triphosphate hydrolases"/>
    <property type="match status" value="2"/>
</dbReference>
<dbReference type="NCBIfam" id="NF041492">
    <property type="entry name" value="MobF"/>
    <property type="match status" value="1"/>
</dbReference>
<dbReference type="InterPro" id="IPR014862">
    <property type="entry name" value="TrwC"/>
</dbReference>
<dbReference type="Pfam" id="PF08751">
    <property type="entry name" value="TrwC"/>
    <property type="match status" value="1"/>
</dbReference>
<evidence type="ECO:0000259" key="1">
    <source>
        <dbReference type="Pfam" id="PF01443"/>
    </source>
</evidence>
<evidence type="ECO:0000313" key="3">
    <source>
        <dbReference type="EMBL" id="PRZ01083.1"/>
    </source>
</evidence>